<feature type="compositionally biased region" description="Low complexity" evidence="4">
    <location>
        <begin position="109"/>
        <end position="127"/>
    </location>
</feature>
<dbReference type="Gene3D" id="1.10.150.220">
    <property type="entry name" value="CPI-17"/>
    <property type="match status" value="1"/>
</dbReference>
<dbReference type="Proteomes" id="UP000472266">
    <property type="component" value="Unplaced"/>
</dbReference>
<evidence type="ECO:0000313" key="5">
    <source>
        <dbReference type="Ensembl" id="ENSSHBP00005016333.1"/>
    </source>
</evidence>
<dbReference type="AlphaFoldDB" id="A0A672UQ90"/>
<evidence type="ECO:0000256" key="3">
    <source>
        <dbReference type="ARBA" id="ARBA00023272"/>
    </source>
</evidence>
<dbReference type="SUPFAM" id="SSF81790">
    <property type="entry name" value="Myosin phosphatase inhibitor 17kDa protein, CPI-17"/>
    <property type="match status" value="1"/>
</dbReference>
<dbReference type="InterPro" id="IPR036658">
    <property type="entry name" value="CPI-17_sf"/>
</dbReference>
<accession>A0A672UQ90</accession>
<evidence type="ECO:0000256" key="4">
    <source>
        <dbReference type="SAM" id="MobiDB-lite"/>
    </source>
</evidence>
<dbReference type="GO" id="GO:0005737">
    <property type="term" value="C:cytoplasm"/>
    <property type="evidence" value="ECO:0007669"/>
    <property type="project" value="InterPro"/>
</dbReference>
<evidence type="ECO:0000256" key="2">
    <source>
        <dbReference type="ARBA" id="ARBA00022553"/>
    </source>
</evidence>
<sequence>MAAHRVGRRQGRGGGPALQRRPARATVKYNRRSCSGGSTPRAGSTARLQELYRGREEEMPDEVNIDELLELETDEERAQKLQVGGFGGVEGGSHACWGGDTSNPPPPSIIASIPGSSSSSSRAAPTPRYAAGGGEYFGEWEGGEDARWGEHTQRLQPPPPLPPPPLLASPLWLRRLQTGL</sequence>
<reference evidence="5" key="1">
    <citation type="submission" date="2025-08" db="UniProtKB">
        <authorList>
            <consortium name="Ensembl"/>
        </authorList>
    </citation>
    <scope>IDENTIFICATION</scope>
</reference>
<proteinExistence type="inferred from homology"/>
<feature type="compositionally biased region" description="Basic residues" evidence="4">
    <location>
        <begin position="1"/>
        <end position="11"/>
    </location>
</feature>
<dbReference type="InParanoid" id="A0A672UQ90"/>
<dbReference type="InterPro" id="IPR008025">
    <property type="entry name" value="CPI-17"/>
</dbReference>
<name>A0A672UQ90_STRHB</name>
<feature type="compositionally biased region" description="Basic and acidic residues" evidence="4">
    <location>
        <begin position="144"/>
        <end position="153"/>
    </location>
</feature>
<organism evidence="5 6">
    <name type="scientific">Strigops habroptila</name>
    <name type="common">Kakapo</name>
    <dbReference type="NCBI Taxonomy" id="2489341"/>
    <lineage>
        <taxon>Eukaryota</taxon>
        <taxon>Metazoa</taxon>
        <taxon>Chordata</taxon>
        <taxon>Craniata</taxon>
        <taxon>Vertebrata</taxon>
        <taxon>Euteleostomi</taxon>
        <taxon>Archelosauria</taxon>
        <taxon>Archosauria</taxon>
        <taxon>Dinosauria</taxon>
        <taxon>Saurischia</taxon>
        <taxon>Theropoda</taxon>
        <taxon>Coelurosauria</taxon>
        <taxon>Aves</taxon>
        <taxon>Neognathae</taxon>
        <taxon>Neoaves</taxon>
        <taxon>Telluraves</taxon>
        <taxon>Australaves</taxon>
        <taxon>Psittaciformes</taxon>
        <taxon>Psittacidae</taxon>
        <taxon>Strigops</taxon>
    </lineage>
</organism>
<dbReference type="PANTHER" id="PTHR16188:SF4">
    <property type="entry name" value="PROTEIN PHOSPHATASE 1 REGULATORY SUBUNIT 14A"/>
    <property type="match status" value="1"/>
</dbReference>
<evidence type="ECO:0000313" key="6">
    <source>
        <dbReference type="Proteomes" id="UP000472266"/>
    </source>
</evidence>
<protein>
    <submittedName>
        <fullName evidence="5">Uncharacterized protein</fullName>
    </submittedName>
</protein>
<keyword evidence="2" id="KW-0597">Phosphoprotein</keyword>
<keyword evidence="6" id="KW-1185">Reference proteome</keyword>
<keyword evidence="3" id="KW-0650">Protein phosphatase inhibitor</keyword>
<feature type="compositionally biased region" description="Pro residues" evidence="4">
    <location>
        <begin position="156"/>
        <end position="167"/>
    </location>
</feature>
<comment type="similarity">
    <text evidence="1">Belongs to the PP1 inhibitor family.</text>
</comment>
<reference evidence="5" key="2">
    <citation type="submission" date="2025-09" db="UniProtKB">
        <authorList>
            <consortium name="Ensembl"/>
        </authorList>
    </citation>
    <scope>IDENTIFICATION</scope>
</reference>
<dbReference type="PANTHER" id="PTHR16188">
    <property type="entry name" value="PROTEIN PHOSPHATASE 1 INHIBITOR POTENTIATED BY PROTEIN KINASE C"/>
    <property type="match status" value="1"/>
</dbReference>
<feature type="compositionally biased region" description="Polar residues" evidence="4">
    <location>
        <begin position="32"/>
        <end position="42"/>
    </location>
</feature>
<dbReference type="Ensembl" id="ENSSHBT00005019560.1">
    <property type="protein sequence ID" value="ENSSHBP00005016333.1"/>
    <property type="gene ID" value="ENSSHBG00005014234.1"/>
</dbReference>
<dbReference type="GO" id="GO:0004865">
    <property type="term" value="F:protein serine/threonine phosphatase inhibitor activity"/>
    <property type="evidence" value="ECO:0007669"/>
    <property type="project" value="TreeGrafter"/>
</dbReference>
<dbReference type="Pfam" id="PF05361">
    <property type="entry name" value="PP1_inhibitor"/>
    <property type="match status" value="1"/>
</dbReference>
<feature type="region of interest" description="Disordered" evidence="4">
    <location>
        <begin position="92"/>
        <end position="169"/>
    </location>
</feature>
<evidence type="ECO:0000256" key="1">
    <source>
        <dbReference type="ARBA" id="ARBA00005483"/>
    </source>
</evidence>
<feature type="region of interest" description="Disordered" evidence="4">
    <location>
        <begin position="1"/>
        <end position="46"/>
    </location>
</feature>